<name>A0ABY7SCJ1_9RHOB</name>
<dbReference type="Pfam" id="PF04230">
    <property type="entry name" value="PS_pyruv_trans"/>
    <property type="match status" value="1"/>
</dbReference>
<dbReference type="Proteomes" id="UP001215549">
    <property type="component" value="Chromosome"/>
</dbReference>
<feature type="domain" description="Polysaccharide pyruvyl transferase" evidence="1">
    <location>
        <begin position="85"/>
        <end position="221"/>
    </location>
</feature>
<keyword evidence="3" id="KW-1185">Reference proteome</keyword>
<dbReference type="RefSeq" id="WP_076525935.1">
    <property type="nucleotide sequence ID" value="NZ_CP067140.1"/>
</dbReference>
<organism evidence="2 3">
    <name type="scientific">Paracoccus saliphilus</name>
    <dbReference type="NCBI Taxonomy" id="405559"/>
    <lineage>
        <taxon>Bacteria</taxon>
        <taxon>Pseudomonadati</taxon>
        <taxon>Pseudomonadota</taxon>
        <taxon>Alphaproteobacteria</taxon>
        <taxon>Rhodobacterales</taxon>
        <taxon>Paracoccaceae</taxon>
        <taxon>Paracoccus</taxon>
    </lineage>
</organism>
<reference evidence="2 3" key="1">
    <citation type="submission" date="2021-01" db="EMBL/GenBank/DDBJ databases">
        <title>Biogeographic distribution of Paracoccus.</title>
        <authorList>
            <person name="Hollensteiner J."/>
            <person name="Leineberger J."/>
            <person name="Brinkhoff T."/>
            <person name="Daniel R."/>
        </authorList>
    </citation>
    <scope>NUCLEOTIDE SEQUENCE [LARGE SCALE GENOMIC DNA]</scope>
    <source>
        <strain evidence="2 3">DSM 18447</strain>
    </source>
</reference>
<keyword evidence="2" id="KW-0808">Transferase</keyword>
<evidence type="ECO:0000259" key="1">
    <source>
        <dbReference type="Pfam" id="PF04230"/>
    </source>
</evidence>
<dbReference type="InterPro" id="IPR007345">
    <property type="entry name" value="Polysacch_pyruvyl_Trfase"/>
</dbReference>
<dbReference type="EMBL" id="CP067140">
    <property type="protein sequence ID" value="WCR04549.1"/>
    <property type="molecule type" value="Genomic_DNA"/>
</dbReference>
<evidence type="ECO:0000313" key="2">
    <source>
        <dbReference type="EMBL" id="WCR04549.1"/>
    </source>
</evidence>
<gene>
    <name evidence="2" type="ORF">JHX88_07470</name>
</gene>
<accession>A0ABY7SCJ1</accession>
<dbReference type="GO" id="GO:0016740">
    <property type="term" value="F:transferase activity"/>
    <property type="evidence" value="ECO:0007669"/>
    <property type="project" value="UniProtKB-KW"/>
</dbReference>
<proteinExistence type="predicted"/>
<evidence type="ECO:0000313" key="3">
    <source>
        <dbReference type="Proteomes" id="UP001215549"/>
    </source>
</evidence>
<protein>
    <submittedName>
        <fullName evidence="2">Polysaccharide pyruvyl transferase family protein</fullName>
    </submittedName>
</protein>
<sequence length="281" mass="30887">MTLYKIKNLMSADEMNTRSATSKALQVYWFRRGGGRAAGNFGDELGPLLVSHILQRPVEWAEPDRCDLASIGSILSQVSKAAKRAKRSSKLLIWGSGLMEEDIERLHTCLNPLAVRGVKTRTALGLKDDLPLGDPGVLSDLLVEPQKKTHIWGIVPHFSHRNSPKIREAAQDNNCMFIDPTAPALDVLKAISSCRGIVSSSLHGLIVADSFQVPCYWLDIKSHKSHDYKFADYCSGFGRNIFPRLGIDELTALTSKDPAVLPFTVSETDKVALTDALKAAF</sequence>